<dbReference type="Gene3D" id="3.90.79.10">
    <property type="entry name" value="Nucleoside Triphosphate Pyrophosphohydrolase"/>
    <property type="match status" value="1"/>
</dbReference>
<gene>
    <name evidence="2" type="ordered locus">Oter_2393</name>
</gene>
<dbReference type="GO" id="GO:0016787">
    <property type="term" value="F:hydrolase activity"/>
    <property type="evidence" value="ECO:0007669"/>
    <property type="project" value="UniProtKB-KW"/>
</dbReference>
<dbReference type="Proteomes" id="UP000007013">
    <property type="component" value="Chromosome"/>
</dbReference>
<dbReference type="HOGENOM" id="CLU_101758_1_0_0"/>
<dbReference type="PANTHER" id="PTHR43736:SF1">
    <property type="entry name" value="DIHYDRONEOPTERIN TRIPHOSPHATE DIPHOSPHATASE"/>
    <property type="match status" value="1"/>
</dbReference>
<organism evidence="2 3">
    <name type="scientific">Opitutus terrae (strain DSM 11246 / JCM 15787 / PB90-1)</name>
    <dbReference type="NCBI Taxonomy" id="452637"/>
    <lineage>
        <taxon>Bacteria</taxon>
        <taxon>Pseudomonadati</taxon>
        <taxon>Verrucomicrobiota</taxon>
        <taxon>Opitutia</taxon>
        <taxon>Opitutales</taxon>
        <taxon>Opitutaceae</taxon>
        <taxon>Opitutus</taxon>
    </lineage>
</organism>
<proteinExistence type="predicted"/>
<protein>
    <submittedName>
        <fullName evidence="2">NUDIX hydrolase</fullName>
    </submittedName>
</protein>
<dbReference type="EMBL" id="CP001032">
    <property type="protein sequence ID" value="ACB75675.1"/>
    <property type="molecule type" value="Genomic_DNA"/>
</dbReference>
<dbReference type="RefSeq" id="WP_012375212.1">
    <property type="nucleotide sequence ID" value="NC_010571.1"/>
</dbReference>
<dbReference type="STRING" id="452637.Oter_2393"/>
<sequence length="181" mass="20417">MHRSDVLKKLRFHAAAPLETHEAGMLADMIRFVEAHDDCLLRSCVPGHLTGSAWVVDAARQRTLLTHHHKLDKWLQLGGHADGDPDLLAVALREAAEESGLTRLRPVSAEVFDVDRHLIPARGKDPEHYHYDLRFMIEADPSEPLVVSNESKDLAWVNVVDVTRLNPEESMARMVRKTLRA</sequence>
<dbReference type="OrthoDB" id="9787880at2"/>
<keyword evidence="3" id="KW-1185">Reference proteome</keyword>
<dbReference type="PROSITE" id="PS51462">
    <property type="entry name" value="NUDIX"/>
    <property type="match status" value="1"/>
</dbReference>
<dbReference type="eggNOG" id="COG1051">
    <property type="taxonomic scope" value="Bacteria"/>
</dbReference>
<dbReference type="CDD" id="cd03674">
    <property type="entry name" value="NUDIX_Hydrolase"/>
    <property type="match status" value="1"/>
</dbReference>
<dbReference type="InterPro" id="IPR000086">
    <property type="entry name" value="NUDIX_hydrolase_dom"/>
</dbReference>
<dbReference type="AlphaFoldDB" id="B1ZS76"/>
<dbReference type="KEGG" id="ote:Oter_2393"/>
<feature type="domain" description="Nudix hydrolase" evidence="1">
    <location>
        <begin position="46"/>
        <end position="179"/>
    </location>
</feature>
<reference evidence="2 3" key="1">
    <citation type="journal article" date="2011" name="J. Bacteriol.">
        <title>Genome sequence of the verrucomicrobium Opitutus terrae PB90-1, an abundant inhabitant of rice paddy soil ecosystems.</title>
        <authorList>
            <person name="van Passel M.W."/>
            <person name="Kant R."/>
            <person name="Palva A."/>
            <person name="Copeland A."/>
            <person name="Lucas S."/>
            <person name="Lapidus A."/>
            <person name="Glavina del Rio T."/>
            <person name="Pitluck S."/>
            <person name="Goltsman E."/>
            <person name="Clum A."/>
            <person name="Sun H."/>
            <person name="Schmutz J."/>
            <person name="Larimer F.W."/>
            <person name="Land M.L."/>
            <person name="Hauser L."/>
            <person name="Kyrpides N."/>
            <person name="Mikhailova N."/>
            <person name="Richardson P.P."/>
            <person name="Janssen P.H."/>
            <person name="de Vos W.M."/>
            <person name="Smidt H."/>
        </authorList>
    </citation>
    <scope>NUCLEOTIDE SEQUENCE [LARGE SCALE GENOMIC DNA]</scope>
    <source>
        <strain evidence="3">DSM 11246 / JCM 15787 / PB90-1</strain>
    </source>
</reference>
<dbReference type="InterPro" id="IPR015797">
    <property type="entry name" value="NUDIX_hydrolase-like_dom_sf"/>
</dbReference>
<keyword evidence="2" id="KW-0378">Hydrolase</keyword>
<dbReference type="SUPFAM" id="SSF55811">
    <property type="entry name" value="Nudix"/>
    <property type="match status" value="1"/>
</dbReference>
<dbReference type="Pfam" id="PF00293">
    <property type="entry name" value="NUDIX"/>
    <property type="match status" value="1"/>
</dbReference>
<evidence type="ECO:0000313" key="2">
    <source>
        <dbReference type="EMBL" id="ACB75675.1"/>
    </source>
</evidence>
<accession>B1ZS76</accession>
<name>B1ZS76_OPITP</name>
<evidence type="ECO:0000313" key="3">
    <source>
        <dbReference type="Proteomes" id="UP000007013"/>
    </source>
</evidence>
<evidence type="ECO:0000259" key="1">
    <source>
        <dbReference type="PROSITE" id="PS51462"/>
    </source>
</evidence>
<dbReference type="PANTHER" id="PTHR43736">
    <property type="entry name" value="ADP-RIBOSE PYROPHOSPHATASE"/>
    <property type="match status" value="1"/>
</dbReference>